<dbReference type="OMA" id="RCTPDRY"/>
<proteinExistence type="predicted"/>
<gene>
    <name evidence="3" type="primary">NDAI0C00450</name>
    <name evidence="3" type="ordered locus">NDAI_0C00450</name>
</gene>
<dbReference type="RefSeq" id="XP_003668949.1">
    <property type="nucleotide sequence ID" value="XM_003668901.1"/>
</dbReference>
<feature type="chain" id="PRO_5003410801" evidence="2">
    <location>
        <begin position="25"/>
        <end position="393"/>
    </location>
</feature>
<dbReference type="InterPro" id="IPR028000">
    <property type="entry name" value="Pma1"/>
</dbReference>
<accession>G0W7E5</accession>
<keyword evidence="1" id="KW-0812">Transmembrane</keyword>
<sequence length="393" mass="45500">MKLTLSSLFLSSLSISLLGKGALAYKQVHRPNEKETTSEEAKPWLRTVYDTQVEIVTPTVIAGVTFSGKPLPTPDPLEPWVSLKKDGTPQTIKPEVKNGRTKKGRPNYSTYFKTATVVTYSYEQLKAHNMDPNDVYEEEVYLDEDDTYVSLNPVIRCTPERYFFKGLAKDISSEPFCTPRENSQWKVGKTYFVSWFTQFFDDEHSGTVIDKVRVHLSYVKEKASDKGYHKRDIPATFFSSEWVKNVDGMYPIEVDEDWLQGQYERRIVVSVQPFNVPDDEFNPLERGVLLYMILGSKVAKTTKEEWAMIDAGISDDKWYYVALTIPTLVVVVCVAIYFFLHFNGRYRDFSDVTQRALASRHRIIGKVSEMKKFRKMKNHRYDELPSYNKRKTK</sequence>
<protein>
    <submittedName>
        <fullName evidence="3">Uncharacterized protein</fullName>
    </submittedName>
</protein>
<evidence type="ECO:0000313" key="3">
    <source>
        <dbReference type="EMBL" id="CCD23706.1"/>
    </source>
</evidence>
<name>G0W7E5_NAUDC</name>
<reference evidence="3 4" key="1">
    <citation type="journal article" date="2011" name="Proc. Natl. Acad. Sci. U.S.A.">
        <title>Evolutionary erosion of yeast sex chromosomes by mating-type switching accidents.</title>
        <authorList>
            <person name="Gordon J.L."/>
            <person name="Armisen D."/>
            <person name="Proux-Wera E."/>
            <person name="Oheigeartaigh S.S."/>
            <person name="Byrne K.P."/>
            <person name="Wolfe K.H."/>
        </authorList>
    </citation>
    <scope>NUCLEOTIDE SEQUENCE [LARGE SCALE GENOMIC DNA]</scope>
    <source>
        <strain evidence="4">ATCC 10597 / BCRC 20456 / CBS 421 / NBRC 0211 / NRRL Y-12639</strain>
    </source>
</reference>
<keyword evidence="4" id="KW-1185">Reference proteome</keyword>
<organism evidence="3 4">
    <name type="scientific">Naumovozyma dairenensis (strain ATCC 10597 / BCRC 20456 / CBS 421 / NBRC 0211 / NRRL Y-12639)</name>
    <name type="common">Saccharomyces dairenensis</name>
    <dbReference type="NCBI Taxonomy" id="1071378"/>
    <lineage>
        <taxon>Eukaryota</taxon>
        <taxon>Fungi</taxon>
        <taxon>Dikarya</taxon>
        <taxon>Ascomycota</taxon>
        <taxon>Saccharomycotina</taxon>
        <taxon>Saccharomycetes</taxon>
        <taxon>Saccharomycetales</taxon>
        <taxon>Saccharomycetaceae</taxon>
        <taxon>Naumovozyma</taxon>
    </lineage>
</organism>
<dbReference type="eggNOG" id="ENOG502QVDR">
    <property type="taxonomic scope" value="Eukaryota"/>
</dbReference>
<keyword evidence="1" id="KW-0472">Membrane</keyword>
<dbReference type="OrthoDB" id="4084551at2759"/>
<dbReference type="GO" id="GO:0051604">
    <property type="term" value="P:protein maturation"/>
    <property type="evidence" value="ECO:0007669"/>
    <property type="project" value="EnsemblFungi"/>
</dbReference>
<dbReference type="EMBL" id="HE580269">
    <property type="protein sequence ID" value="CCD23706.1"/>
    <property type="molecule type" value="Genomic_DNA"/>
</dbReference>
<dbReference type="Proteomes" id="UP000000689">
    <property type="component" value="Chromosome 3"/>
</dbReference>
<dbReference type="HOGENOM" id="CLU_041040_0_0_1"/>
<evidence type="ECO:0000256" key="1">
    <source>
        <dbReference type="SAM" id="Phobius"/>
    </source>
</evidence>
<dbReference type="GeneID" id="11496681"/>
<dbReference type="GO" id="GO:0005794">
    <property type="term" value="C:Golgi apparatus"/>
    <property type="evidence" value="ECO:0007669"/>
    <property type="project" value="EnsemblFungi"/>
</dbReference>
<evidence type="ECO:0000256" key="2">
    <source>
        <dbReference type="SAM" id="SignalP"/>
    </source>
</evidence>
<dbReference type="KEGG" id="ndi:NDAI_0C00450"/>
<dbReference type="GO" id="GO:0006605">
    <property type="term" value="P:protein targeting"/>
    <property type="evidence" value="ECO:0007669"/>
    <property type="project" value="EnsemblFungi"/>
</dbReference>
<feature type="transmembrane region" description="Helical" evidence="1">
    <location>
        <begin position="318"/>
        <end position="340"/>
    </location>
</feature>
<keyword evidence="1" id="KW-1133">Transmembrane helix</keyword>
<dbReference type="Pfam" id="PF14610">
    <property type="entry name" value="Psg1"/>
    <property type="match status" value="1"/>
</dbReference>
<feature type="signal peptide" evidence="2">
    <location>
        <begin position="1"/>
        <end position="24"/>
    </location>
</feature>
<dbReference type="AlphaFoldDB" id="G0W7E5"/>
<evidence type="ECO:0000313" key="4">
    <source>
        <dbReference type="Proteomes" id="UP000000689"/>
    </source>
</evidence>
<keyword evidence="2" id="KW-0732">Signal</keyword>